<feature type="domain" description="HNH" evidence="1">
    <location>
        <begin position="19"/>
        <end position="71"/>
    </location>
</feature>
<gene>
    <name evidence="2" type="primary">g508</name>
</gene>
<sequence length="166" mass="19109">MIKLELNNIAPNAYRNTCCMCCGIPQISRQFFKTHDGKLVQATVDHVVLRSLGGSSEAENLVMMCYDCNQLRANLFAELNQFIDWYWSDDELPRTKNFSYLKDNPKYKHKFTFNKTYTKHKSPSSVGIVLPSKNSSVALNVIEMNGIKYQEYKHPLFGNSLIKIED</sequence>
<dbReference type="EMBL" id="LR596615">
    <property type="protein sequence ID" value="VUE36554.1"/>
    <property type="molecule type" value="Genomic_DNA"/>
</dbReference>
<evidence type="ECO:0000313" key="5">
    <source>
        <dbReference type="Proteomes" id="UP000317227"/>
    </source>
</evidence>
<dbReference type="InterPro" id="IPR003615">
    <property type="entry name" value="HNH_nuc"/>
</dbReference>
<evidence type="ECO:0000259" key="1">
    <source>
        <dbReference type="Pfam" id="PF01844"/>
    </source>
</evidence>
<dbReference type="Pfam" id="PF01844">
    <property type="entry name" value="HNH"/>
    <property type="match status" value="1"/>
</dbReference>
<evidence type="ECO:0000313" key="3">
    <source>
        <dbReference type="EMBL" id="VUE36554.1"/>
    </source>
</evidence>
<dbReference type="Gene3D" id="1.10.30.50">
    <property type="match status" value="1"/>
</dbReference>
<dbReference type="CDD" id="cd00085">
    <property type="entry name" value="HNHc"/>
    <property type="match status" value="1"/>
</dbReference>
<protein>
    <recommendedName>
        <fullName evidence="1">HNH domain-containing protein</fullName>
    </recommendedName>
</protein>
<name>A0A2C9CY68_9CAUD</name>
<dbReference type="InterPro" id="IPR002711">
    <property type="entry name" value="HNH"/>
</dbReference>
<dbReference type="GO" id="GO:0004519">
    <property type="term" value="F:endonuclease activity"/>
    <property type="evidence" value="ECO:0007669"/>
    <property type="project" value="InterPro"/>
</dbReference>
<reference evidence="3 5" key="3">
    <citation type="submission" date="2019-06" db="EMBL/GenBank/DDBJ databases">
        <authorList>
            <person name="Bower L."/>
            <person name="Leinonen R."/>
        </authorList>
    </citation>
    <scope>NUCLEOTIDE SEQUENCE [LARGE SCALE GENOMIC DNA]</scope>
</reference>
<evidence type="ECO:0000313" key="4">
    <source>
        <dbReference type="Proteomes" id="UP000240931"/>
    </source>
</evidence>
<proteinExistence type="predicted"/>
<dbReference type="Proteomes" id="UP000317227">
    <property type="component" value="Segment"/>
</dbReference>
<accession>A0A2C9CY68</accession>
<dbReference type="EMBL" id="LT960551">
    <property type="protein sequence ID" value="SOK58785.1"/>
    <property type="molecule type" value="Genomic_DNA"/>
</dbReference>
<dbReference type="GO" id="GO:0003676">
    <property type="term" value="F:nucleic acid binding"/>
    <property type="evidence" value="ECO:0007669"/>
    <property type="project" value="InterPro"/>
</dbReference>
<dbReference type="RefSeq" id="YP_009624118.1">
    <property type="nucleotide sequence ID" value="NC_042116.1"/>
</dbReference>
<organism evidence="2 4">
    <name type="scientific">Yersinia phage fHe-Yen9-04</name>
    <dbReference type="NCBI Taxonomy" id="2052742"/>
    <lineage>
        <taxon>Viruses</taxon>
        <taxon>Duplodnaviria</taxon>
        <taxon>Heunggongvirae</taxon>
        <taxon>Uroviricota</taxon>
        <taxon>Caudoviricetes</taxon>
        <taxon>Eneladusvirus</taxon>
        <taxon>Eneladusvirus Yen904</taxon>
    </lineage>
</organism>
<dbReference type="OrthoDB" id="19260at10239"/>
<dbReference type="KEGG" id="vg:40100926"/>
<reference evidence="2" key="1">
    <citation type="submission" date="2017-10" db="EMBL/GenBank/DDBJ databases">
        <authorList>
            <person name="Banno H."/>
            <person name="Chua N.-H."/>
        </authorList>
    </citation>
    <scope>NUCLEOTIDE SEQUENCE [LARGE SCALE GENOMIC DNA]</scope>
</reference>
<keyword evidence="4" id="KW-1185">Reference proteome</keyword>
<dbReference type="Proteomes" id="UP000240931">
    <property type="component" value="Segment"/>
</dbReference>
<reference evidence="4" key="2">
    <citation type="submission" date="2017-10" db="EMBL/GenBank/DDBJ databases">
        <authorList>
            <person name="Skurnik M."/>
        </authorList>
    </citation>
    <scope>NUCLEOTIDE SEQUENCE [LARGE SCALE GENOMIC DNA]</scope>
</reference>
<dbReference type="GeneID" id="40100926"/>
<dbReference type="GO" id="GO:0008270">
    <property type="term" value="F:zinc ion binding"/>
    <property type="evidence" value="ECO:0007669"/>
    <property type="project" value="InterPro"/>
</dbReference>
<evidence type="ECO:0000313" key="2">
    <source>
        <dbReference type="EMBL" id="SOK58785.1"/>
    </source>
</evidence>